<dbReference type="InterPro" id="IPR010626">
    <property type="entry name" value="DUF1217"/>
</dbReference>
<dbReference type="Proteomes" id="UP000077405">
    <property type="component" value="Chromosome"/>
</dbReference>
<sequence length="263" mass="29229">MTTLVDLRVVSRNHDRYEQAVRSRPAVQRAISYFQENIGKVSSAEDFMKDDKLYRFVLEAFDLGSQAKSRGLIRKVLEEGVGDPSSTANRMSDTKFREMATILGFAETGGANLKQPAVVQAIVDRYVDVTLEVDSEATNPAVRLGLYFQRRSGNITNWYQVMADNALRKVVYTALGLPEQTALLDVDKQKALLEKRMDIADLKSPEKVAKFLDRFAAMYDMQNGGSAAAASMPSIGPISRSGRASVISIDPSITMTLMRFPRF</sequence>
<gene>
    <name evidence="1" type="ORF">A6A40_12900</name>
</gene>
<protein>
    <submittedName>
        <fullName evidence="1">DUF1217 domain-containing protein</fullName>
    </submittedName>
</protein>
<evidence type="ECO:0000313" key="1">
    <source>
        <dbReference type="EMBL" id="ANC92708.1"/>
    </source>
</evidence>
<accession>A0A160JHY0</accession>
<dbReference type="EMBL" id="CP015285">
    <property type="protein sequence ID" value="ANC92708.1"/>
    <property type="molecule type" value="Genomic_DNA"/>
</dbReference>
<dbReference type="InterPro" id="IPR023157">
    <property type="entry name" value="AGR-C-984p-like_sf"/>
</dbReference>
<dbReference type="Gene3D" id="1.10.3700.10">
    <property type="entry name" value="AGR C 984p-like"/>
    <property type="match status" value="1"/>
</dbReference>
<reference evidence="1 2" key="1">
    <citation type="journal article" date="2013" name="Int. J. Syst. Evol. Microbiol.">
        <title>Azospirillum humicireducens sp. nov., a nitrogen-fixing bacterium isolated from a microbial fuel cell.</title>
        <authorList>
            <person name="Zhou S."/>
            <person name="Han L."/>
            <person name="Wang Y."/>
            <person name="Yang G."/>
            <person name="Zhuang L."/>
            <person name="Hu P."/>
        </authorList>
    </citation>
    <scope>NUCLEOTIDE SEQUENCE [LARGE SCALE GENOMIC DNA]</scope>
    <source>
        <strain evidence="1 2">SgZ-5</strain>
    </source>
</reference>
<name>A0A160JHY0_9PROT</name>
<dbReference type="Pfam" id="PF06748">
    <property type="entry name" value="DUF1217"/>
    <property type="match status" value="1"/>
</dbReference>
<dbReference type="AlphaFoldDB" id="A0A160JHY0"/>
<dbReference type="RefSeq" id="WP_063635752.1">
    <property type="nucleotide sequence ID" value="NZ_CP015285.1"/>
</dbReference>
<evidence type="ECO:0000313" key="2">
    <source>
        <dbReference type="Proteomes" id="UP000077405"/>
    </source>
</evidence>
<dbReference type="SUPFAM" id="SSF158837">
    <property type="entry name" value="AGR C 984p-like"/>
    <property type="match status" value="1"/>
</dbReference>
<keyword evidence="2" id="KW-1185">Reference proteome</keyword>
<dbReference type="OrthoDB" id="7824597at2"/>
<dbReference type="STRING" id="1226968.A6A40_12900"/>
<organism evidence="1 2">
    <name type="scientific">Azospirillum humicireducens</name>
    <dbReference type="NCBI Taxonomy" id="1226968"/>
    <lineage>
        <taxon>Bacteria</taxon>
        <taxon>Pseudomonadati</taxon>
        <taxon>Pseudomonadota</taxon>
        <taxon>Alphaproteobacteria</taxon>
        <taxon>Rhodospirillales</taxon>
        <taxon>Azospirillaceae</taxon>
        <taxon>Azospirillum</taxon>
    </lineage>
</organism>
<proteinExistence type="predicted"/>
<dbReference type="KEGG" id="ahu:A6A40_12900"/>